<protein>
    <submittedName>
        <fullName evidence="2">Uncharacterized protein</fullName>
    </submittedName>
</protein>
<proteinExistence type="predicted"/>
<evidence type="ECO:0000256" key="1">
    <source>
        <dbReference type="SAM" id="MobiDB-lite"/>
    </source>
</evidence>
<organism evidence="2 3">
    <name type="scientific">Ensete ventricosum</name>
    <name type="common">Abyssinian banana</name>
    <name type="synonym">Musa ensete</name>
    <dbReference type="NCBI Taxonomy" id="4639"/>
    <lineage>
        <taxon>Eukaryota</taxon>
        <taxon>Viridiplantae</taxon>
        <taxon>Streptophyta</taxon>
        <taxon>Embryophyta</taxon>
        <taxon>Tracheophyta</taxon>
        <taxon>Spermatophyta</taxon>
        <taxon>Magnoliopsida</taxon>
        <taxon>Liliopsida</taxon>
        <taxon>Zingiberales</taxon>
        <taxon>Musaceae</taxon>
        <taxon>Ensete</taxon>
    </lineage>
</organism>
<dbReference type="EMBL" id="AMZH03011309">
    <property type="protein sequence ID" value="RRT53102.1"/>
    <property type="molecule type" value="Genomic_DNA"/>
</dbReference>
<sequence>MTMPVPPQPMQRMEAISPSGRSRFCSRSMMGQRSSVYLRHRLSLLSSIDNSHIFPCLLFSQMKLQEKATHP</sequence>
<evidence type="ECO:0000313" key="3">
    <source>
        <dbReference type="Proteomes" id="UP000287651"/>
    </source>
</evidence>
<gene>
    <name evidence="2" type="ORF">B296_00013961</name>
</gene>
<name>A0A426YN16_ENSVE</name>
<accession>A0A426YN16</accession>
<dbReference type="Proteomes" id="UP000287651">
    <property type="component" value="Unassembled WGS sequence"/>
</dbReference>
<comment type="caution">
    <text evidence="2">The sequence shown here is derived from an EMBL/GenBank/DDBJ whole genome shotgun (WGS) entry which is preliminary data.</text>
</comment>
<reference evidence="2 3" key="1">
    <citation type="journal article" date="2014" name="Agronomy (Basel)">
        <title>A Draft Genome Sequence for Ensete ventricosum, the Drought-Tolerant Tree Against Hunger.</title>
        <authorList>
            <person name="Harrison J."/>
            <person name="Moore K.A."/>
            <person name="Paszkiewicz K."/>
            <person name="Jones T."/>
            <person name="Grant M."/>
            <person name="Ambacheew D."/>
            <person name="Muzemil S."/>
            <person name="Studholme D.J."/>
        </authorList>
    </citation>
    <scope>NUCLEOTIDE SEQUENCE [LARGE SCALE GENOMIC DNA]</scope>
</reference>
<evidence type="ECO:0000313" key="2">
    <source>
        <dbReference type="EMBL" id="RRT53102.1"/>
    </source>
</evidence>
<dbReference type="AlphaFoldDB" id="A0A426YN16"/>
<feature type="region of interest" description="Disordered" evidence="1">
    <location>
        <begin position="1"/>
        <end position="23"/>
    </location>
</feature>